<reference evidence="2" key="1">
    <citation type="journal article" date="2007" name="Nature">
        <title>The grapevine genome sequence suggests ancestral hexaploidization in major angiosperm phyla.</title>
        <authorList>
            <consortium name="The French-Italian Public Consortium for Grapevine Genome Characterization."/>
            <person name="Jaillon O."/>
            <person name="Aury J.-M."/>
            <person name="Noel B."/>
            <person name="Policriti A."/>
            <person name="Clepet C."/>
            <person name="Casagrande A."/>
            <person name="Choisne N."/>
            <person name="Aubourg S."/>
            <person name="Vitulo N."/>
            <person name="Jubin C."/>
            <person name="Vezzi A."/>
            <person name="Legeai F."/>
            <person name="Hugueney P."/>
            <person name="Dasilva C."/>
            <person name="Horner D."/>
            <person name="Mica E."/>
            <person name="Jublot D."/>
            <person name="Poulain J."/>
            <person name="Bruyere C."/>
            <person name="Billault A."/>
            <person name="Segurens B."/>
            <person name="Gouyvenoux M."/>
            <person name="Ugarte E."/>
            <person name="Cattonaro F."/>
            <person name="Anthouard V."/>
            <person name="Vico V."/>
            <person name="Del Fabbro C."/>
            <person name="Alaux M."/>
            <person name="Di Gaspero G."/>
            <person name="Dumas V."/>
            <person name="Felice N."/>
            <person name="Paillard S."/>
            <person name="Juman I."/>
            <person name="Moroldo M."/>
            <person name="Scalabrin S."/>
            <person name="Canaguier A."/>
            <person name="Le Clainche I."/>
            <person name="Malacrida G."/>
            <person name="Durand E."/>
            <person name="Pesole G."/>
            <person name="Laucou V."/>
            <person name="Chatelet P."/>
            <person name="Merdinoglu D."/>
            <person name="Delledonne M."/>
            <person name="Pezzotti M."/>
            <person name="Lecharny A."/>
            <person name="Scarpelli C."/>
            <person name="Artiguenave F."/>
            <person name="Pe M.E."/>
            <person name="Valle G."/>
            <person name="Morgante M."/>
            <person name="Caboche M."/>
            <person name="Adam-Blondon A.-F."/>
            <person name="Weissenbach J."/>
            <person name="Quetier F."/>
            <person name="Wincker P."/>
        </authorList>
    </citation>
    <scope>NUCLEOTIDE SEQUENCE [LARGE SCALE GENOMIC DNA]</scope>
    <source>
        <strain evidence="2">cv. Pinot noir / PN40024</strain>
    </source>
</reference>
<dbReference type="Proteomes" id="UP000009183">
    <property type="component" value="Chromosome 16"/>
</dbReference>
<accession>D7U760</accession>
<evidence type="ECO:0000313" key="1">
    <source>
        <dbReference type="EMBL" id="CBI38574.3"/>
    </source>
</evidence>
<protein>
    <submittedName>
        <fullName evidence="1">Uncharacterized protein</fullName>
    </submittedName>
</protein>
<dbReference type="EMBL" id="FN596738">
    <property type="protein sequence ID" value="CBI38574.3"/>
    <property type="molecule type" value="Genomic_DNA"/>
</dbReference>
<keyword evidence="2" id="KW-1185">Reference proteome</keyword>
<gene>
    <name evidence="1" type="ordered locus">VIT_16s0013g00600</name>
</gene>
<dbReference type="HOGENOM" id="CLU_2150495_0_0_1"/>
<sequence length="112" mass="13006">MCCSHSIASGKLRLFLLRNHDLQLEIAASNFWIPTIFDSPIHEIHIYKSGMLFSCFLLSHCNNLEEAPRVCFLSTFFVTEIKDNSIVIFCRVLGESFIWFHIRSAVSHQRKM</sequence>
<evidence type="ECO:0000313" key="2">
    <source>
        <dbReference type="Proteomes" id="UP000009183"/>
    </source>
</evidence>
<name>D7U760_VITVI</name>
<dbReference type="PaxDb" id="29760-VIT_16s0013g00600.t01"/>
<dbReference type="AlphaFoldDB" id="D7U760"/>
<proteinExistence type="predicted"/>
<dbReference type="InParanoid" id="D7U760"/>
<organism evidence="1 2">
    <name type="scientific">Vitis vinifera</name>
    <name type="common">Grape</name>
    <dbReference type="NCBI Taxonomy" id="29760"/>
    <lineage>
        <taxon>Eukaryota</taxon>
        <taxon>Viridiplantae</taxon>
        <taxon>Streptophyta</taxon>
        <taxon>Embryophyta</taxon>
        <taxon>Tracheophyta</taxon>
        <taxon>Spermatophyta</taxon>
        <taxon>Magnoliopsida</taxon>
        <taxon>eudicotyledons</taxon>
        <taxon>Gunneridae</taxon>
        <taxon>Pentapetalae</taxon>
        <taxon>rosids</taxon>
        <taxon>Vitales</taxon>
        <taxon>Vitaceae</taxon>
        <taxon>Viteae</taxon>
        <taxon>Vitis</taxon>
    </lineage>
</organism>